<evidence type="ECO:0000256" key="1">
    <source>
        <dbReference type="ARBA" id="ARBA00004305"/>
    </source>
</evidence>
<dbReference type="GeneID" id="68092732"/>
<dbReference type="FunFam" id="3.40.50.620:FF:000003">
    <property type="entry name" value="Leucine--tRNA ligase"/>
    <property type="match status" value="1"/>
</dbReference>
<dbReference type="FunFam" id="3.40.50.620:FF:000100">
    <property type="entry name" value="probable leucine--tRNA ligase, mitochondrial"/>
    <property type="match status" value="1"/>
</dbReference>
<dbReference type="SUPFAM" id="SSF47323">
    <property type="entry name" value="Anticodon-binding domain of a subclass of class I aminoacyl-tRNA synthetases"/>
    <property type="match status" value="1"/>
</dbReference>
<evidence type="ECO:0000259" key="13">
    <source>
        <dbReference type="Pfam" id="PF08264"/>
    </source>
</evidence>
<dbReference type="InterPro" id="IPR002300">
    <property type="entry name" value="aa-tRNA-synth_Ia"/>
</dbReference>
<dbReference type="EC" id="6.1.1.4" evidence="3"/>
<sequence>MTLHQFIRKSVNKKKYILSMFPYPSGNLHMGHVRVYTISDLLARTHKMLGYNVIHPFGFDAFGLPAENAAIERGVSPADWTYKNIAHMKEQIKALDFDFDWDREVITCNPEYYKWTQWLFLQLFSKGLAYQQEALVNWDPVDQTVLANEQVDSQGRSWRSGALVERKNLKQWFFKIREFAHELLTDADTLENWPLNVRTMQKQWIGKSEGAEFTFKTTCGNSLTVFTTRPDTIYGVTYIAVAPENDKLISNMVPEARKPEVEAFIKRLSSLTSVKRNETAANSKEGCYIGVDAIHPITKEAIPIYVADYVISDFAEGCVMGVPAHDTRDFEFAQTHSIPIKYVIKSQDTLDDFHDSCYSEKNGILINSDKFNGMKIEEAAPKIIQYAEKEGFGRPSVQYRLRDWLVSRQRYWGAPIPIIHCPQCGPVPVPEKDLPVLLPTNIEFTGKGPSPLAKATEWMNVKCPCGKGVDCTRDTDTMDTFVDSSWYFHRYTDAKNDKEAFNIEKANKEMNVDIYIGGIEHAILHLLYSRFIHKFLHREGYMKDREPFNTLLTQGMVQGETFKDLETNKYYKTEEMERNEEGIVVDKITKKPLTSVWEKMSKSKYNGVDPEAVTKEFGSDTVRLYILFKAPYDKELMWEQNQILGQERFLVRMENLVNNFATLKKAQKSEDATSDDEFKFLKEIYTLIEQIREGVTSRFTFNVCVSNLHKYGIALQEYEDKIGTTKSYEDAMLLLPSVMAPFTPQFAEKAFKIVTAHLPSTHPLKQVTSVHETAFPNVSPNNIQLEKKTQICVIQVNGKRKDELQLPMSLLQVAIPSERQAQIESFISQQSKAVMKLSQTSIKKIIHVDKMKNQYVINYIVSSSDE</sequence>
<dbReference type="Gene3D" id="1.10.730.10">
    <property type="entry name" value="Isoleucyl-tRNA Synthetase, Domain 1"/>
    <property type="match status" value="1"/>
</dbReference>
<dbReference type="Pfam" id="PF09334">
    <property type="entry name" value="tRNA-synt_1g"/>
    <property type="match status" value="1"/>
</dbReference>
<protein>
    <recommendedName>
        <fullName evidence="3">leucine--tRNA ligase</fullName>
        <ecNumber evidence="3">6.1.1.4</ecNumber>
    </recommendedName>
    <alternativeName>
        <fullName evidence="9">Leucyl-tRNA synthetase</fullName>
    </alternativeName>
</protein>
<keyword evidence="7 11" id="KW-0648">Protein biosynthesis</keyword>
<feature type="domain" description="Leucyl-tRNA synthetase editing" evidence="15">
    <location>
        <begin position="202"/>
        <end position="387"/>
    </location>
</feature>
<accession>A0AA88GUU2</accession>
<comment type="catalytic activity">
    <reaction evidence="10">
        <text>tRNA(Leu) + L-leucine + ATP = L-leucyl-tRNA(Leu) + AMP + diphosphate</text>
        <dbReference type="Rhea" id="RHEA:11688"/>
        <dbReference type="Rhea" id="RHEA-COMP:9613"/>
        <dbReference type="Rhea" id="RHEA-COMP:9622"/>
        <dbReference type="ChEBI" id="CHEBI:30616"/>
        <dbReference type="ChEBI" id="CHEBI:33019"/>
        <dbReference type="ChEBI" id="CHEBI:57427"/>
        <dbReference type="ChEBI" id="CHEBI:78442"/>
        <dbReference type="ChEBI" id="CHEBI:78494"/>
        <dbReference type="ChEBI" id="CHEBI:456215"/>
        <dbReference type="EC" id="6.1.1.4"/>
    </reaction>
</comment>
<dbReference type="InterPro" id="IPR009008">
    <property type="entry name" value="Val/Leu/Ile-tRNA-synth_edit"/>
</dbReference>
<keyword evidence="4 11" id="KW-0436">Ligase</keyword>
<dbReference type="CDD" id="cd00812">
    <property type="entry name" value="LeuRS_core"/>
    <property type="match status" value="1"/>
</dbReference>
<dbReference type="GO" id="GO:0005759">
    <property type="term" value="C:mitochondrial matrix"/>
    <property type="evidence" value="ECO:0007669"/>
    <property type="project" value="UniProtKB-SubCell"/>
</dbReference>
<evidence type="ECO:0000256" key="9">
    <source>
        <dbReference type="ARBA" id="ARBA00030520"/>
    </source>
</evidence>
<gene>
    <name evidence="16" type="ORF">C9374_000270</name>
</gene>
<comment type="caution">
    <text evidence="16">The sequence shown here is derived from an EMBL/GenBank/DDBJ whole genome shotgun (WGS) entry which is preliminary data.</text>
</comment>
<dbReference type="GO" id="GO:0006429">
    <property type="term" value="P:leucyl-tRNA aminoacylation"/>
    <property type="evidence" value="ECO:0007669"/>
    <property type="project" value="InterPro"/>
</dbReference>
<dbReference type="InterPro" id="IPR013155">
    <property type="entry name" value="M/V/L/I-tRNA-synth_anticd-bd"/>
</dbReference>
<comment type="similarity">
    <text evidence="2 11">Belongs to the class-I aminoacyl-tRNA synthetase family.</text>
</comment>
<evidence type="ECO:0000256" key="2">
    <source>
        <dbReference type="ARBA" id="ARBA00005594"/>
    </source>
</evidence>
<evidence type="ECO:0000256" key="4">
    <source>
        <dbReference type="ARBA" id="ARBA00022598"/>
    </source>
</evidence>
<dbReference type="RefSeq" id="XP_044552823.1">
    <property type="nucleotide sequence ID" value="XM_044692146.1"/>
</dbReference>
<dbReference type="InterPro" id="IPR002302">
    <property type="entry name" value="Leu-tRNA-ligase"/>
</dbReference>
<dbReference type="SUPFAM" id="SSF50677">
    <property type="entry name" value="ValRS/IleRS/LeuRS editing domain"/>
    <property type="match status" value="1"/>
</dbReference>
<dbReference type="Gene3D" id="3.40.50.620">
    <property type="entry name" value="HUPs"/>
    <property type="match status" value="2"/>
</dbReference>
<dbReference type="PRINTS" id="PR00985">
    <property type="entry name" value="TRNASYNTHLEU"/>
</dbReference>
<proteinExistence type="inferred from homology"/>
<dbReference type="PROSITE" id="PS00178">
    <property type="entry name" value="AA_TRNA_LIGASE_I"/>
    <property type="match status" value="1"/>
</dbReference>
<evidence type="ECO:0000256" key="6">
    <source>
        <dbReference type="ARBA" id="ARBA00022840"/>
    </source>
</evidence>
<dbReference type="Pfam" id="PF00133">
    <property type="entry name" value="tRNA-synt_1"/>
    <property type="match status" value="2"/>
</dbReference>
<evidence type="ECO:0000259" key="12">
    <source>
        <dbReference type="Pfam" id="PF00133"/>
    </source>
</evidence>
<dbReference type="NCBIfam" id="TIGR00396">
    <property type="entry name" value="leuS_bact"/>
    <property type="match status" value="1"/>
</dbReference>
<evidence type="ECO:0000313" key="16">
    <source>
        <dbReference type="EMBL" id="KAG2388831.1"/>
    </source>
</evidence>
<evidence type="ECO:0000256" key="5">
    <source>
        <dbReference type="ARBA" id="ARBA00022741"/>
    </source>
</evidence>
<evidence type="ECO:0000259" key="14">
    <source>
        <dbReference type="Pfam" id="PF09334"/>
    </source>
</evidence>
<keyword evidence="5 11" id="KW-0547">Nucleotide-binding</keyword>
<feature type="domain" description="Methionyl/Leucyl tRNA synthetase" evidence="14">
    <location>
        <begin position="16"/>
        <end position="153"/>
    </location>
</feature>
<dbReference type="GO" id="GO:0005524">
    <property type="term" value="F:ATP binding"/>
    <property type="evidence" value="ECO:0007669"/>
    <property type="project" value="UniProtKB-KW"/>
</dbReference>
<keyword evidence="6 11" id="KW-0067">ATP-binding</keyword>
<dbReference type="FunFam" id="1.10.730.10:FF:000002">
    <property type="entry name" value="Leucine--tRNA ligase"/>
    <property type="match status" value="1"/>
</dbReference>
<feature type="domain" description="Aminoacyl-tRNA synthetase class Ia" evidence="12">
    <location>
        <begin position="598"/>
        <end position="638"/>
    </location>
</feature>
<dbReference type="InterPro" id="IPR001412">
    <property type="entry name" value="aa-tRNA-synth_I_CS"/>
</dbReference>
<evidence type="ECO:0000259" key="15">
    <source>
        <dbReference type="Pfam" id="PF13603"/>
    </source>
</evidence>
<evidence type="ECO:0000256" key="10">
    <source>
        <dbReference type="ARBA" id="ARBA00047469"/>
    </source>
</evidence>
<dbReference type="AlphaFoldDB" id="A0AA88GUU2"/>
<dbReference type="SUPFAM" id="SSF52374">
    <property type="entry name" value="Nucleotidylyl transferase"/>
    <property type="match status" value="1"/>
</dbReference>
<evidence type="ECO:0000256" key="7">
    <source>
        <dbReference type="ARBA" id="ARBA00022917"/>
    </source>
</evidence>
<dbReference type="InterPro" id="IPR025709">
    <property type="entry name" value="Leu_tRNA-synth_edit"/>
</dbReference>
<keyword evidence="17" id="KW-1185">Reference proteome</keyword>
<evidence type="ECO:0000256" key="8">
    <source>
        <dbReference type="ARBA" id="ARBA00023146"/>
    </source>
</evidence>
<dbReference type="Proteomes" id="UP000816034">
    <property type="component" value="Unassembled WGS sequence"/>
</dbReference>
<name>A0AA88GUU2_NAELO</name>
<evidence type="ECO:0000313" key="17">
    <source>
        <dbReference type="Proteomes" id="UP000816034"/>
    </source>
</evidence>
<dbReference type="InterPro" id="IPR009080">
    <property type="entry name" value="tRNAsynth_Ia_anticodon-bd"/>
</dbReference>
<dbReference type="InterPro" id="IPR014729">
    <property type="entry name" value="Rossmann-like_a/b/a_fold"/>
</dbReference>
<organism evidence="16 17">
    <name type="scientific">Naegleria lovaniensis</name>
    <name type="common">Amoeba</name>
    <dbReference type="NCBI Taxonomy" id="51637"/>
    <lineage>
        <taxon>Eukaryota</taxon>
        <taxon>Discoba</taxon>
        <taxon>Heterolobosea</taxon>
        <taxon>Tetramitia</taxon>
        <taxon>Eutetramitia</taxon>
        <taxon>Vahlkampfiidae</taxon>
        <taxon>Naegleria</taxon>
    </lineage>
</organism>
<dbReference type="GO" id="GO:0002161">
    <property type="term" value="F:aminoacyl-tRNA deacylase activity"/>
    <property type="evidence" value="ECO:0007669"/>
    <property type="project" value="InterPro"/>
</dbReference>
<dbReference type="Pfam" id="PF13603">
    <property type="entry name" value="tRNA-synt_1_2"/>
    <property type="match status" value="1"/>
</dbReference>
<evidence type="ECO:0000256" key="11">
    <source>
        <dbReference type="RuleBase" id="RU363035"/>
    </source>
</evidence>
<comment type="subcellular location">
    <subcellularLocation>
        <location evidence="1">Mitochondrion matrix</location>
    </subcellularLocation>
</comment>
<dbReference type="HAMAP" id="MF_00049_B">
    <property type="entry name" value="Leu_tRNA_synth_B"/>
    <property type="match status" value="1"/>
</dbReference>
<keyword evidence="8 11" id="KW-0030">Aminoacyl-tRNA synthetase</keyword>
<feature type="domain" description="Aminoacyl-tRNA synthetase class Ia" evidence="12">
    <location>
        <begin position="401"/>
        <end position="560"/>
    </location>
</feature>
<evidence type="ECO:0000256" key="3">
    <source>
        <dbReference type="ARBA" id="ARBA00013164"/>
    </source>
</evidence>
<feature type="domain" description="Methionyl/Valyl/Leucyl/Isoleucyl-tRNA synthetase anticodon-binding" evidence="13">
    <location>
        <begin position="680"/>
        <end position="810"/>
    </location>
</feature>
<dbReference type="InterPro" id="IPR015413">
    <property type="entry name" value="Methionyl/Leucyl_tRNA_Synth"/>
</dbReference>
<dbReference type="PANTHER" id="PTHR43740:SF2">
    <property type="entry name" value="LEUCINE--TRNA LIGASE, MITOCHONDRIAL"/>
    <property type="match status" value="1"/>
</dbReference>
<dbReference type="PANTHER" id="PTHR43740">
    <property type="entry name" value="LEUCYL-TRNA SYNTHETASE"/>
    <property type="match status" value="1"/>
</dbReference>
<dbReference type="Pfam" id="PF08264">
    <property type="entry name" value="Anticodon_1"/>
    <property type="match status" value="1"/>
</dbReference>
<dbReference type="EMBL" id="PYSW02000009">
    <property type="protein sequence ID" value="KAG2388831.1"/>
    <property type="molecule type" value="Genomic_DNA"/>
</dbReference>
<dbReference type="GO" id="GO:0004823">
    <property type="term" value="F:leucine-tRNA ligase activity"/>
    <property type="evidence" value="ECO:0007669"/>
    <property type="project" value="UniProtKB-EC"/>
</dbReference>
<dbReference type="GO" id="GO:0032543">
    <property type="term" value="P:mitochondrial translation"/>
    <property type="evidence" value="ECO:0007669"/>
    <property type="project" value="TreeGrafter"/>
</dbReference>
<reference evidence="16 17" key="1">
    <citation type="journal article" date="2018" name="BMC Genomics">
        <title>The genome of Naegleria lovaniensis, the basis for a comparative approach to unravel pathogenicity factors of the human pathogenic amoeba N. fowleri.</title>
        <authorList>
            <person name="Liechti N."/>
            <person name="Schurch N."/>
            <person name="Bruggmann R."/>
            <person name="Wittwer M."/>
        </authorList>
    </citation>
    <scope>NUCLEOTIDE SEQUENCE [LARGE SCALE GENOMIC DNA]</scope>
    <source>
        <strain evidence="16 17">ATCC 30569</strain>
    </source>
</reference>